<reference evidence="1 2" key="1">
    <citation type="submission" date="2020-02" db="EMBL/GenBank/DDBJ databases">
        <authorList>
            <person name="Li X.-J."/>
            <person name="Feng X.-M."/>
        </authorList>
    </citation>
    <scope>NUCLEOTIDE SEQUENCE [LARGE SCALE GENOMIC DNA]</scope>
    <source>
        <strain evidence="1 2">CGMCC 4.7225</strain>
    </source>
</reference>
<dbReference type="AlphaFoldDB" id="A0A6N9YQU0"/>
<accession>A0A6N9YQU0</accession>
<gene>
    <name evidence="1" type="ORF">G1H11_18060</name>
</gene>
<dbReference type="EMBL" id="JAAGOB010000010">
    <property type="protein sequence ID" value="NED97208.1"/>
    <property type="molecule type" value="Genomic_DNA"/>
</dbReference>
<organism evidence="1 2">
    <name type="scientific">Phytoactinopolyspora alkaliphila</name>
    <dbReference type="NCBI Taxonomy" id="1783498"/>
    <lineage>
        <taxon>Bacteria</taxon>
        <taxon>Bacillati</taxon>
        <taxon>Actinomycetota</taxon>
        <taxon>Actinomycetes</taxon>
        <taxon>Jiangellales</taxon>
        <taxon>Jiangellaceae</taxon>
        <taxon>Phytoactinopolyspora</taxon>
    </lineage>
</organism>
<comment type="caution">
    <text evidence="1">The sequence shown here is derived from an EMBL/GenBank/DDBJ whole genome shotgun (WGS) entry which is preliminary data.</text>
</comment>
<protein>
    <submittedName>
        <fullName evidence="1">Uncharacterized protein</fullName>
    </submittedName>
</protein>
<evidence type="ECO:0000313" key="1">
    <source>
        <dbReference type="EMBL" id="NED97208.1"/>
    </source>
</evidence>
<proteinExistence type="predicted"/>
<keyword evidence="2" id="KW-1185">Reference proteome</keyword>
<name>A0A6N9YQU0_9ACTN</name>
<dbReference type="InterPro" id="IPR047681">
    <property type="entry name" value="PPA1309-like"/>
</dbReference>
<dbReference type="NCBIfam" id="NF040618">
    <property type="entry name" value="PPA1309_fam"/>
    <property type="match status" value="1"/>
</dbReference>
<sequence length="181" mass="19816">MSIEHDGQDGQNPAALARAVAEIEHHVQEGGWDQRPRLYALAPTGELLEREPDLANRLGLKHTPISDDALTPIEQDLADRALEDLLPTITWPDSVRGCALAIERIVLPPGAEEELPEDNDAATDWAQKHPQRADVRIVVGVLRDGSRSSVLRVRGHEEDTELIRDAELSPEIGNALAETLG</sequence>
<dbReference type="RefSeq" id="WP_163819995.1">
    <property type="nucleotide sequence ID" value="NZ_JAAGOB010000010.1"/>
</dbReference>
<evidence type="ECO:0000313" key="2">
    <source>
        <dbReference type="Proteomes" id="UP000469185"/>
    </source>
</evidence>
<dbReference type="Proteomes" id="UP000469185">
    <property type="component" value="Unassembled WGS sequence"/>
</dbReference>